<dbReference type="WBParaSite" id="GPLIN_001526200">
    <property type="protein sequence ID" value="GPLIN_001526200"/>
    <property type="gene ID" value="GPLIN_001526200"/>
</dbReference>
<accession>A0A183CQV4</accession>
<proteinExistence type="predicted"/>
<sequence length="213" mass="24738">MLFVNTLLICCFLIFYEVDATYRKETEKRQCSCAEQTECFVEIIDETAKCFDGAYGPVYDELKKYGDPNKMKPCFDKFTNFVKNCLPRKMDVKIPSKDFLTIYVNKVRENVDKRMNYLYGLSKHPLVKLDEKWHNSAAYCVFDKVPKLGCFNNVNCIPKGAETELQKAITNCYKELNVVEVQQTRCKCMKDNCDSDGLDSFCEKLKHITLPEL</sequence>
<dbReference type="AlphaFoldDB" id="A0A183CQV4"/>
<keyword evidence="1" id="KW-0732">Signal</keyword>
<name>A0A183CQV4_GLOPA</name>
<reference evidence="3" key="3">
    <citation type="submission" date="2016-06" db="UniProtKB">
        <authorList>
            <consortium name="WormBaseParasite"/>
        </authorList>
    </citation>
    <scope>IDENTIFICATION</scope>
</reference>
<keyword evidence="2" id="KW-1185">Reference proteome</keyword>
<evidence type="ECO:0000313" key="3">
    <source>
        <dbReference type="WBParaSite" id="GPLIN_001526200"/>
    </source>
</evidence>
<reference evidence="2" key="1">
    <citation type="submission" date="2013-12" db="EMBL/GenBank/DDBJ databases">
        <authorList>
            <person name="Aslett M."/>
        </authorList>
    </citation>
    <scope>NUCLEOTIDE SEQUENCE [LARGE SCALE GENOMIC DNA]</scope>
    <source>
        <strain evidence="2">Lindley</strain>
    </source>
</reference>
<feature type="chain" id="PRO_5008147890" evidence="1">
    <location>
        <begin position="21"/>
        <end position="213"/>
    </location>
</feature>
<evidence type="ECO:0000313" key="2">
    <source>
        <dbReference type="Proteomes" id="UP000050741"/>
    </source>
</evidence>
<protein>
    <submittedName>
        <fullName evidence="3">DUF19 domain-containing protein</fullName>
    </submittedName>
</protein>
<dbReference type="Proteomes" id="UP000050741">
    <property type="component" value="Unassembled WGS sequence"/>
</dbReference>
<feature type="signal peptide" evidence="1">
    <location>
        <begin position="1"/>
        <end position="20"/>
    </location>
</feature>
<evidence type="ECO:0000256" key="1">
    <source>
        <dbReference type="SAM" id="SignalP"/>
    </source>
</evidence>
<reference evidence="2" key="2">
    <citation type="submission" date="2014-05" db="EMBL/GenBank/DDBJ databases">
        <title>The genome and life-stage specific transcriptomes of Globodera pallida elucidate key aspects of plant parasitism by a cyst nematode.</title>
        <authorList>
            <person name="Cotton J.A."/>
            <person name="Lilley C.J."/>
            <person name="Jones L.M."/>
            <person name="Kikuchi T."/>
            <person name="Reid A.J."/>
            <person name="Thorpe P."/>
            <person name="Tsai I.J."/>
            <person name="Beasley H."/>
            <person name="Blok V."/>
            <person name="Cock P.J.A."/>
            <person name="Van den Akker S.E."/>
            <person name="Holroyd N."/>
            <person name="Hunt M."/>
            <person name="Mantelin S."/>
            <person name="Naghra H."/>
            <person name="Pain A."/>
            <person name="Palomares-Rius J.E."/>
            <person name="Zarowiecki M."/>
            <person name="Berriman M."/>
            <person name="Jones J.T."/>
            <person name="Urwin P.E."/>
        </authorList>
    </citation>
    <scope>NUCLEOTIDE SEQUENCE [LARGE SCALE GENOMIC DNA]</scope>
    <source>
        <strain evidence="2">Lindley</strain>
    </source>
</reference>
<organism evidence="2 3">
    <name type="scientific">Globodera pallida</name>
    <name type="common">Potato cyst nematode worm</name>
    <name type="synonym">Heterodera pallida</name>
    <dbReference type="NCBI Taxonomy" id="36090"/>
    <lineage>
        <taxon>Eukaryota</taxon>
        <taxon>Metazoa</taxon>
        <taxon>Ecdysozoa</taxon>
        <taxon>Nematoda</taxon>
        <taxon>Chromadorea</taxon>
        <taxon>Rhabditida</taxon>
        <taxon>Tylenchina</taxon>
        <taxon>Tylenchomorpha</taxon>
        <taxon>Tylenchoidea</taxon>
        <taxon>Heteroderidae</taxon>
        <taxon>Heteroderinae</taxon>
        <taxon>Globodera</taxon>
    </lineage>
</organism>